<protein>
    <submittedName>
        <fullName evidence="1">Uncharacterized protein</fullName>
    </submittedName>
</protein>
<organism evidence="1 2">
    <name type="scientific">Candidatus Vogelbacteria bacterium RIFOXYD1_FULL_51_18</name>
    <dbReference type="NCBI Taxonomy" id="1802440"/>
    <lineage>
        <taxon>Bacteria</taxon>
        <taxon>Candidatus Vogeliibacteriota</taxon>
    </lineage>
</organism>
<comment type="caution">
    <text evidence="1">The sequence shown here is derived from an EMBL/GenBank/DDBJ whole genome shotgun (WGS) entry which is preliminary data.</text>
</comment>
<dbReference type="AlphaFoldDB" id="A0A1G2QK92"/>
<reference evidence="1 2" key="1">
    <citation type="journal article" date="2016" name="Nat. Commun.">
        <title>Thousands of microbial genomes shed light on interconnected biogeochemical processes in an aquifer system.</title>
        <authorList>
            <person name="Anantharaman K."/>
            <person name="Brown C.T."/>
            <person name="Hug L.A."/>
            <person name="Sharon I."/>
            <person name="Castelle C.J."/>
            <person name="Probst A.J."/>
            <person name="Thomas B.C."/>
            <person name="Singh A."/>
            <person name="Wilkins M.J."/>
            <person name="Karaoz U."/>
            <person name="Brodie E.L."/>
            <person name="Williams K.H."/>
            <person name="Hubbard S.S."/>
            <person name="Banfield J.F."/>
        </authorList>
    </citation>
    <scope>NUCLEOTIDE SEQUENCE [LARGE SCALE GENOMIC DNA]</scope>
</reference>
<name>A0A1G2QK92_9BACT</name>
<dbReference type="EMBL" id="MHTL01000014">
    <property type="protein sequence ID" value="OHA60371.1"/>
    <property type="molecule type" value="Genomic_DNA"/>
</dbReference>
<proteinExistence type="predicted"/>
<sequence length="72" mass="8261">MAHSARRDAIGIGADVVNKLAGLQIDLLQKIRQGHITNEHLEWFNGLTLWLTVFLFEPLDRIEGPVYTREYV</sequence>
<dbReference type="STRING" id="1802440.A2569_02930"/>
<evidence type="ECO:0000313" key="1">
    <source>
        <dbReference type="EMBL" id="OHA60371.1"/>
    </source>
</evidence>
<dbReference type="Proteomes" id="UP000177090">
    <property type="component" value="Unassembled WGS sequence"/>
</dbReference>
<gene>
    <name evidence="1" type="ORF">A2569_02930</name>
</gene>
<accession>A0A1G2QK92</accession>
<evidence type="ECO:0000313" key="2">
    <source>
        <dbReference type="Proteomes" id="UP000177090"/>
    </source>
</evidence>